<accession>A0ABS5J455</accession>
<evidence type="ECO:0000259" key="1">
    <source>
        <dbReference type="Pfam" id="PF19266"/>
    </source>
</evidence>
<dbReference type="Pfam" id="PF19266">
    <property type="entry name" value="CIS_tube"/>
    <property type="match status" value="1"/>
</dbReference>
<organism evidence="2 3">
    <name type="scientific">Chitinophaga hostae</name>
    <dbReference type="NCBI Taxonomy" id="2831022"/>
    <lineage>
        <taxon>Bacteria</taxon>
        <taxon>Pseudomonadati</taxon>
        <taxon>Bacteroidota</taxon>
        <taxon>Chitinophagia</taxon>
        <taxon>Chitinophagales</taxon>
        <taxon>Chitinophagaceae</taxon>
        <taxon>Chitinophaga</taxon>
    </lineage>
</organism>
<reference evidence="2 3" key="1">
    <citation type="submission" date="2021-04" db="EMBL/GenBank/DDBJ databases">
        <title>Chitinophaga sp. nov., isolated from the rhizosphere soil.</title>
        <authorList>
            <person name="He S."/>
        </authorList>
    </citation>
    <scope>NUCLEOTIDE SEQUENCE [LARGE SCALE GENOMIC DNA]</scope>
    <source>
        <strain evidence="2 3">2R12</strain>
    </source>
</reference>
<proteinExistence type="predicted"/>
<gene>
    <name evidence="2" type="ORF">KE626_21945</name>
</gene>
<sequence length="259" mass="28340">MDGSISKLRIVSLPGPDTGGKGVTGSIGVGDILQTLTTKIFEVQINPETISRNFSIKYNEPDTKGTPGTELQFDKVNPEELELRFILDGTGVVPSAGLSADLVGSIMSALPAEAQGAYVPVRVAQLQAAVYDFKDESHRTPFLLVQYGKLVFMGLLLNMGINYNLFSPDGIPLRAEITLKLKAHTPFKDSMALLSLLSPDLSRHHLVLAGENILRICDDVYEDEKYYLEVAKANKLTNFRNLQPGTQLILPPIDKTAKR</sequence>
<feature type="domain" description="Contractile injection system tube protein N-terminal" evidence="1">
    <location>
        <begin position="39"/>
        <end position="187"/>
    </location>
</feature>
<keyword evidence="3" id="KW-1185">Reference proteome</keyword>
<comment type="caution">
    <text evidence="2">The sequence shown here is derived from an EMBL/GenBank/DDBJ whole genome shotgun (WGS) entry which is preliminary data.</text>
</comment>
<name>A0ABS5J455_9BACT</name>
<evidence type="ECO:0000313" key="3">
    <source>
        <dbReference type="Proteomes" id="UP000676386"/>
    </source>
</evidence>
<dbReference type="Proteomes" id="UP000676386">
    <property type="component" value="Unassembled WGS sequence"/>
</dbReference>
<protein>
    <recommendedName>
        <fullName evidence="1">Contractile injection system tube protein N-terminal domain-containing protein</fullName>
    </recommendedName>
</protein>
<dbReference type="RefSeq" id="WP_211975135.1">
    <property type="nucleotide sequence ID" value="NZ_CBFHAM010000017.1"/>
</dbReference>
<dbReference type="EMBL" id="JAGTXB010000011">
    <property type="protein sequence ID" value="MBS0030003.1"/>
    <property type="molecule type" value="Genomic_DNA"/>
</dbReference>
<evidence type="ECO:0000313" key="2">
    <source>
        <dbReference type="EMBL" id="MBS0030003.1"/>
    </source>
</evidence>
<dbReference type="InterPro" id="IPR045361">
    <property type="entry name" value="CIS_tube_prot_N"/>
</dbReference>